<keyword evidence="3" id="KW-1185">Reference proteome</keyword>
<evidence type="ECO:0000259" key="1">
    <source>
        <dbReference type="Pfam" id="PF07238"/>
    </source>
</evidence>
<evidence type="ECO:0000313" key="3">
    <source>
        <dbReference type="Proteomes" id="UP000192656"/>
    </source>
</evidence>
<dbReference type="SUPFAM" id="SSF141371">
    <property type="entry name" value="PilZ domain-like"/>
    <property type="match status" value="1"/>
</dbReference>
<dbReference type="OrthoDB" id="7907288at2"/>
<dbReference type="AlphaFoldDB" id="A0A1W2ESN2"/>
<dbReference type="RefSeq" id="WP_139798535.1">
    <property type="nucleotide sequence ID" value="NZ_FWXR01000031.1"/>
</dbReference>
<name>A0A1W2ESN2_9HYPH</name>
<reference evidence="2 3" key="1">
    <citation type="submission" date="2017-04" db="EMBL/GenBank/DDBJ databases">
        <authorList>
            <person name="Afonso C.L."/>
            <person name="Miller P.J."/>
            <person name="Scott M.A."/>
            <person name="Spackman E."/>
            <person name="Goraichik I."/>
            <person name="Dimitrov K.M."/>
            <person name="Suarez D.L."/>
            <person name="Swayne D.E."/>
        </authorList>
    </citation>
    <scope>NUCLEOTIDE SEQUENCE [LARGE SCALE GENOMIC DNA]</scope>
    <source>
        <strain evidence="2 3">CGMCC 1.10972</strain>
    </source>
</reference>
<organism evidence="2 3">
    <name type="scientific">Fulvimarina manganoxydans</name>
    <dbReference type="NCBI Taxonomy" id="937218"/>
    <lineage>
        <taxon>Bacteria</taxon>
        <taxon>Pseudomonadati</taxon>
        <taxon>Pseudomonadota</taxon>
        <taxon>Alphaproteobacteria</taxon>
        <taxon>Hyphomicrobiales</taxon>
        <taxon>Aurantimonadaceae</taxon>
        <taxon>Fulvimarina</taxon>
    </lineage>
</organism>
<feature type="domain" description="PilZ" evidence="1">
    <location>
        <begin position="117"/>
        <end position="194"/>
    </location>
</feature>
<dbReference type="GO" id="GO:0035438">
    <property type="term" value="F:cyclic-di-GMP binding"/>
    <property type="evidence" value="ECO:0007669"/>
    <property type="project" value="InterPro"/>
</dbReference>
<dbReference type="InterPro" id="IPR009875">
    <property type="entry name" value="PilZ_domain"/>
</dbReference>
<gene>
    <name evidence="2" type="ORF">SAMN06297251_13127</name>
</gene>
<protein>
    <recommendedName>
        <fullName evidence="1">PilZ domain-containing protein</fullName>
    </recommendedName>
</protein>
<dbReference type="Pfam" id="PF07238">
    <property type="entry name" value="PilZ"/>
    <property type="match status" value="1"/>
</dbReference>
<evidence type="ECO:0000313" key="2">
    <source>
        <dbReference type="EMBL" id="SMD12188.1"/>
    </source>
</evidence>
<proteinExistence type="predicted"/>
<accession>A0A1W2ESN2</accession>
<dbReference type="EMBL" id="FWXR01000031">
    <property type="protein sequence ID" value="SMD12188.1"/>
    <property type="molecule type" value="Genomic_DNA"/>
</dbReference>
<dbReference type="Proteomes" id="UP000192656">
    <property type="component" value="Unassembled WGS sequence"/>
</dbReference>
<sequence length="196" mass="22516">MIEKRREQRHRVRFRQAIVTTLNKRYIEGAAFLDLSKSGARLRRFVGTAGIPEDVAICDVSERTLCNAKVAWITAIEIGLRFKGTHSRVSEPEMAALIAADLAPKETSEPKPNASEKRRWTRRKTRMRPVVLSTFDSRDVQDGMMLDISDGGARLRLFRKCDLPHFLILFDEVERITRRVKVVWINKTEMGVSYIS</sequence>